<feature type="region of interest" description="Disordered" evidence="1">
    <location>
        <begin position="514"/>
        <end position="548"/>
    </location>
</feature>
<feature type="domain" description="DUF2169" evidence="2">
    <location>
        <begin position="44"/>
        <end position="284"/>
    </location>
</feature>
<feature type="compositionally biased region" description="Low complexity" evidence="1">
    <location>
        <begin position="531"/>
        <end position="540"/>
    </location>
</feature>
<reference evidence="3 4" key="1">
    <citation type="submission" date="2019-10" db="EMBL/GenBank/DDBJ databases">
        <title>A soil myxobacterium in the family Polyangiaceae.</title>
        <authorList>
            <person name="Li Y."/>
            <person name="Wang J."/>
        </authorList>
    </citation>
    <scope>NUCLEOTIDE SEQUENCE [LARGE SCALE GENOMIC DNA]</scope>
    <source>
        <strain evidence="3 4">DSM 14734</strain>
    </source>
</reference>
<evidence type="ECO:0000313" key="4">
    <source>
        <dbReference type="Proteomes" id="UP000440224"/>
    </source>
</evidence>
<feature type="compositionally biased region" description="Pro residues" evidence="1">
    <location>
        <begin position="443"/>
        <end position="484"/>
    </location>
</feature>
<proteinExistence type="predicted"/>
<gene>
    <name evidence="3" type="ORF">GF068_40000</name>
</gene>
<accession>A0A6N7Q595</accession>
<dbReference type="Pfam" id="PF09937">
    <property type="entry name" value="DUF2169"/>
    <property type="match status" value="1"/>
</dbReference>
<feature type="region of interest" description="Disordered" evidence="1">
    <location>
        <begin position="404"/>
        <end position="431"/>
    </location>
</feature>
<evidence type="ECO:0000313" key="3">
    <source>
        <dbReference type="EMBL" id="MRG98050.1"/>
    </source>
</evidence>
<sequence>MKVRSLGPLPADALVYRPRDDRWRLAIVCKSTQRLVPGQATLATAQEPLHADDLLPIKPRVDIVLVGTAHAPRRAPARSIPVRLVVGDLEKSLEACLPRTVCPDGALREGALVQSIPLRWELAAGGPGTANPVGMAQDVHPAFGTRVLPQIQPLGWFPAEPSDEIPIVGFGPISPAWPGRRDRLGDRAASFRHGDWSNEVLGDGFDLLYFQAAPPDQQLESLRPDERIILENLLPDSPRLVTNLAGFMPRAFLHRSPGGISPVALRADTLCIDADRGLCTVTYRGHLDLVTRADPGIVYIVLEEPGQPIGVEELEARLGALAASDISSESWAGAPVPPSHSENAAAAQMLAAFGSNGTTEIDLDALSLPPALPFQPKQPRAPSRDADDDEARTAVMNVAGLRAEVERRSSPPGSAGERDEKTGMFPNTGLGPSPVLPFVKPASPPATPAVPPVPGPLPAMAPPPTPPMAASPPPSAPTFGPPPSAMRSTPTSLPAWVVPPAPVAPIPVAAAPVAPTPAPTPTPAPWDQRRLGAAPAAPRPDASERPAGKSIELIWFDPAFIARMKKHPQWGPMFKPAPKPPAPERGKPPPPPPSPEAIEEAQRADIFGILSCAEPSSQGELATGGGNGASEGAPLHLVAGTLSFPLDDIELLKATTAAAAPLATTDKKLKELLELVEGVLKMPLEGAPEVATSFVQRIREAWSSANRILPPDYLVTHTEWVLLNQRHYQKRELLDQAWVRALFSAEGSSSPLPAYVSAKLSKRLPLFRQFPARLVVEVLPQQDMYESSPIALRVVALARQLDAATRQTKTRSQST</sequence>
<evidence type="ECO:0000259" key="2">
    <source>
        <dbReference type="Pfam" id="PF09937"/>
    </source>
</evidence>
<feature type="region of interest" description="Disordered" evidence="1">
    <location>
        <begin position="443"/>
        <end position="490"/>
    </location>
</feature>
<comment type="caution">
    <text evidence="3">The sequence shown here is derived from an EMBL/GenBank/DDBJ whole genome shotgun (WGS) entry which is preliminary data.</text>
</comment>
<dbReference type="Proteomes" id="UP000440224">
    <property type="component" value="Unassembled WGS sequence"/>
</dbReference>
<evidence type="ECO:0000256" key="1">
    <source>
        <dbReference type="SAM" id="MobiDB-lite"/>
    </source>
</evidence>
<dbReference type="InterPro" id="IPR018683">
    <property type="entry name" value="DUF2169"/>
</dbReference>
<dbReference type="OrthoDB" id="5290767at2"/>
<dbReference type="AlphaFoldDB" id="A0A6N7Q595"/>
<feature type="region of interest" description="Disordered" evidence="1">
    <location>
        <begin position="369"/>
        <end position="390"/>
    </location>
</feature>
<dbReference type="EMBL" id="WJIE01000024">
    <property type="protein sequence ID" value="MRG98050.1"/>
    <property type="molecule type" value="Genomic_DNA"/>
</dbReference>
<keyword evidence="4" id="KW-1185">Reference proteome</keyword>
<protein>
    <submittedName>
        <fullName evidence="3">DUF2169 domain-containing protein</fullName>
    </submittedName>
</protein>
<dbReference type="RefSeq" id="WP_153824825.1">
    <property type="nucleotide sequence ID" value="NZ_WJIE01000024.1"/>
</dbReference>
<organism evidence="3 4">
    <name type="scientific">Polyangium spumosum</name>
    <dbReference type="NCBI Taxonomy" id="889282"/>
    <lineage>
        <taxon>Bacteria</taxon>
        <taxon>Pseudomonadati</taxon>
        <taxon>Myxococcota</taxon>
        <taxon>Polyangia</taxon>
        <taxon>Polyangiales</taxon>
        <taxon>Polyangiaceae</taxon>
        <taxon>Polyangium</taxon>
    </lineage>
</organism>
<name>A0A6N7Q595_9BACT</name>
<feature type="compositionally biased region" description="Pro residues" evidence="1">
    <location>
        <begin position="514"/>
        <end position="524"/>
    </location>
</feature>
<feature type="region of interest" description="Disordered" evidence="1">
    <location>
        <begin position="569"/>
        <end position="597"/>
    </location>
</feature>